<dbReference type="Gene3D" id="1.25.40.20">
    <property type="entry name" value="Ankyrin repeat-containing domain"/>
    <property type="match status" value="1"/>
</dbReference>
<feature type="repeat" description="ANK" evidence="3">
    <location>
        <begin position="141"/>
        <end position="173"/>
    </location>
</feature>
<dbReference type="Proteomes" id="UP000215931">
    <property type="component" value="Unassembled WGS sequence"/>
</dbReference>
<keyword evidence="1" id="KW-0677">Repeat</keyword>
<sequence length="208" mass="22792">MRLSGNCQWEQYGRPFNLRIAAMLEIPEDRCERHRLFKAIDDAFKAGDFEGLGVALGGSPGWFDEQMPFELGLGHPLEYAIYWSPAAFISILLDAGSDPNYHHHSGFPAIIAALSTDRADRLEIVRILIDGGADPNMRGVNDWTPLHYAVAIRSVDAIRLLLAAGADSSLETRIDDYTTALEDADNAGFEAGASLLRDAMTRRGSNGL</sequence>
<comment type="caution">
    <text evidence="4">The sequence shown here is derived from an EMBL/GenBank/DDBJ whole genome shotgun (WGS) entry which is preliminary data.</text>
</comment>
<protein>
    <submittedName>
        <fullName evidence="4">Uncharacterized protein</fullName>
    </submittedName>
</protein>
<dbReference type="OrthoDB" id="188107at2"/>
<keyword evidence="2 3" id="KW-0040">ANK repeat</keyword>
<dbReference type="SUPFAM" id="SSF48403">
    <property type="entry name" value="Ankyrin repeat"/>
    <property type="match status" value="1"/>
</dbReference>
<evidence type="ECO:0000256" key="2">
    <source>
        <dbReference type="ARBA" id="ARBA00023043"/>
    </source>
</evidence>
<dbReference type="PROSITE" id="PS50297">
    <property type="entry name" value="ANK_REP_REGION"/>
    <property type="match status" value="1"/>
</dbReference>
<dbReference type="InterPro" id="IPR002110">
    <property type="entry name" value="Ankyrin_rpt"/>
</dbReference>
<dbReference type="InterPro" id="IPR050745">
    <property type="entry name" value="Multifunctional_regulatory"/>
</dbReference>
<keyword evidence="5" id="KW-1185">Reference proteome</keyword>
<reference evidence="4 5" key="1">
    <citation type="submission" date="2017-08" db="EMBL/GenBank/DDBJ databases">
        <title>Mesorhizobium wenxinae sp. nov., a novel rhizobial species isolated from root nodules of chickpea (Cicer arietinum L.).</title>
        <authorList>
            <person name="Zhang J."/>
        </authorList>
    </citation>
    <scope>NUCLEOTIDE SEQUENCE [LARGE SCALE GENOMIC DNA]</scope>
    <source>
        <strain evidence="5">WYCCWR 10019</strain>
    </source>
</reference>
<evidence type="ECO:0000313" key="5">
    <source>
        <dbReference type="Proteomes" id="UP000215931"/>
    </source>
</evidence>
<dbReference type="AlphaFoldDB" id="A0A271K728"/>
<organism evidence="4 5">
    <name type="scientific">Mesorhizobium wenxiniae</name>
    <dbReference type="NCBI Taxonomy" id="2014805"/>
    <lineage>
        <taxon>Bacteria</taxon>
        <taxon>Pseudomonadati</taxon>
        <taxon>Pseudomonadota</taxon>
        <taxon>Alphaproteobacteria</taxon>
        <taxon>Hyphomicrobiales</taxon>
        <taxon>Phyllobacteriaceae</taxon>
        <taxon>Mesorhizobium</taxon>
    </lineage>
</organism>
<dbReference type="Pfam" id="PF12796">
    <property type="entry name" value="Ank_2"/>
    <property type="match status" value="1"/>
</dbReference>
<evidence type="ECO:0000256" key="3">
    <source>
        <dbReference type="PROSITE-ProRule" id="PRU00023"/>
    </source>
</evidence>
<proteinExistence type="predicted"/>
<evidence type="ECO:0000256" key="1">
    <source>
        <dbReference type="ARBA" id="ARBA00022737"/>
    </source>
</evidence>
<dbReference type="InterPro" id="IPR036770">
    <property type="entry name" value="Ankyrin_rpt-contain_sf"/>
</dbReference>
<gene>
    <name evidence="4" type="ORF">CIT31_30405</name>
</gene>
<dbReference type="PANTHER" id="PTHR24189">
    <property type="entry name" value="MYOTROPHIN"/>
    <property type="match status" value="1"/>
</dbReference>
<dbReference type="SMART" id="SM00248">
    <property type="entry name" value="ANK"/>
    <property type="match status" value="3"/>
</dbReference>
<dbReference type="PROSITE" id="PS50088">
    <property type="entry name" value="ANK_REPEAT"/>
    <property type="match status" value="1"/>
</dbReference>
<name>A0A271K728_9HYPH</name>
<dbReference type="EMBL" id="NPKH01000039">
    <property type="protein sequence ID" value="PAP91572.1"/>
    <property type="molecule type" value="Genomic_DNA"/>
</dbReference>
<accession>A0A271K728</accession>
<evidence type="ECO:0000313" key="4">
    <source>
        <dbReference type="EMBL" id="PAP91572.1"/>
    </source>
</evidence>
<dbReference type="PANTHER" id="PTHR24189:SF50">
    <property type="entry name" value="ANKYRIN REPEAT AND SOCS BOX PROTEIN 2"/>
    <property type="match status" value="1"/>
</dbReference>